<keyword evidence="1" id="KW-0614">Plasmid</keyword>
<dbReference type="EMBL" id="AP026731">
    <property type="protein sequence ID" value="BDQ63983.1"/>
    <property type="molecule type" value="Genomic_DNA"/>
</dbReference>
<reference evidence="1" key="1">
    <citation type="submission" date="2022-08" db="EMBL/GenBank/DDBJ databases">
        <title>Molecular epidemiological analysis of five strains of VanD-type vancomycin-resistant Enterococcus faecalis.</title>
        <authorList>
            <person name="Mimura K."/>
            <person name="Hashimoto Y."/>
            <person name="Tomita H."/>
        </authorList>
    </citation>
    <scope>NUCLEOTIDE SEQUENCE</scope>
    <source>
        <strain evidence="1">SVR2332</strain>
        <plasmid evidence="1">pSVR2332_phage</plasmid>
    </source>
</reference>
<evidence type="ECO:0000313" key="2">
    <source>
        <dbReference type="Proteomes" id="UP001317613"/>
    </source>
</evidence>
<geneLocation type="plasmid" evidence="1 2">
    <name>pSVR2332_phage</name>
</geneLocation>
<accession>A0AC59HW82</accession>
<sequence length="92" mass="9911">MALDQNMLFPIVVLACLIIGYVIKNTTFLANNLNGYIPLILAVTGAILGFVYNHELTLESAVYGALSGLASTGLHQAFKNFIGGESNDIERH</sequence>
<proteinExistence type="predicted"/>
<gene>
    <name evidence="1" type="ORF">EfsSVR2332_40610</name>
</gene>
<dbReference type="Proteomes" id="UP001317613">
    <property type="component" value="Plasmid pSVR2332_phage"/>
</dbReference>
<evidence type="ECO:0000313" key="1">
    <source>
        <dbReference type="EMBL" id="BDQ63983.1"/>
    </source>
</evidence>
<protein>
    <submittedName>
        <fullName evidence="1">Holin</fullName>
    </submittedName>
</protein>
<organism evidence="1 2">
    <name type="scientific">Enterococcus faecalis</name>
    <name type="common">Streptococcus faecalis</name>
    <dbReference type="NCBI Taxonomy" id="1351"/>
    <lineage>
        <taxon>Bacteria</taxon>
        <taxon>Bacillati</taxon>
        <taxon>Bacillota</taxon>
        <taxon>Bacilli</taxon>
        <taxon>Lactobacillales</taxon>
        <taxon>Enterococcaceae</taxon>
        <taxon>Enterococcus</taxon>
    </lineage>
</organism>
<name>A0AC59HW82_ENTFL</name>